<dbReference type="PANTHER" id="PTHR42942:SF1">
    <property type="entry name" value="ALKYLTRANSFERASE-LIKE PROTEIN 1"/>
    <property type="match status" value="1"/>
</dbReference>
<dbReference type="InterPro" id="IPR014048">
    <property type="entry name" value="MethylDNA_cys_MeTrfase_DNA-bd"/>
</dbReference>
<comment type="caution">
    <text evidence="3">The sequence shown here is derived from an EMBL/GenBank/DDBJ whole genome shotgun (WGS) entry which is preliminary data.</text>
</comment>
<accession>A0A147DUP6</accession>
<dbReference type="EMBL" id="LDRC01000008">
    <property type="protein sequence ID" value="KTR53939.1"/>
    <property type="molecule type" value="Genomic_DNA"/>
</dbReference>
<organism evidence="3 4">
    <name type="scientific">Curtobacterium oceanosedimentum</name>
    <dbReference type="NCBI Taxonomy" id="465820"/>
    <lineage>
        <taxon>Bacteria</taxon>
        <taxon>Bacillati</taxon>
        <taxon>Actinomycetota</taxon>
        <taxon>Actinomycetes</taxon>
        <taxon>Micrococcales</taxon>
        <taxon>Microbacteriaceae</taxon>
        <taxon>Curtobacterium</taxon>
    </lineage>
</organism>
<dbReference type="AlphaFoldDB" id="A0A147DUP6"/>
<sequence>MEEPDDGATLSEPDFGAAVAEVVRCIPAGHVMTYGDVAAALGSRASRAVGKVMAHEGADLPWWRVVRAGGLPPVRHEARALEHYRAEGTPLAERSSSRSGSSVWRIDMRRARWSPTTDTDDPF</sequence>
<protein>
    <submittedName>
        <fullName evidence="3">DNA-binding protein</fullName>
    </submittedName>
</protein>
<feature type="domain" description="Methylated-DNA-[protein]-cysteine S-methyltransferase DNA binding" evidence="2">
    <location>
        <begin position="15"/>
        <end position="71"/>
    </location>
</feature>
<dbReference type="Gene3D" id="1.10.10.10">
    <property type="entry name" value="Winged helix-like DNA-binding domain superfamily/Winged helix DNA-binding domain"/>
    <property type="match status" value="1"/>
</dbReference>
<name>A0A147DUP6_9MICO</name>
<dbReference type="GO" id="GO:0006281">
    <property type="term" value="P:DNA repair"/>
    <property type="evidence" value="ECO:0007669"/>
    <property type="project" value="InterPro"/>
</dbReference>
<dbReference type="GO" id="GO:0003677">
    <property type="term" value="F:DNA binding"/>
    <property type="evidence" value="ECO:0007669"/>
    <property type="project" value="UniProtKB-KW"/>
</dbReference>
<keyword evidence="1" id="KW-0227">DNA damage</keyword>
<evidence type="ECO:0000313" key="3">
    <source>
        <dbReference type="EMBL" id="KTR53939.1"/>
    </source>
</evidence>
<evidence type="ECO:0000313" key="4">
    <source>
        <dbReference type="Proteomes" id="UP000072763"/>
    </source>
</evidence>
<dbReference type="PANTHER" id="PTHR42942">
    <property type="entry name" value="6-O-METHYLGUANINE DNA METHYLTRANSFERASE"/>
    <property type="match status" value="1"/>
</dbReference>
<dbReference type="Proteomes" id="UP000072763">
    <property type="component" value="Unassembled WGS sequence"/>
</dbReference>
<dbReference type="PATRIC" id="fig|465820.4.peg.3099"/>
<dbReference type="RefSeq" id="WP_058748725.1">
    <property type="nucleotide sequence ID" value="NZ_LDRC01000008.1"/>
</dbReference>
<proteinExistence type="predicted"/>
<dbReference type="STRING" id="465820.NS263_08465"/>
<dbReference type="InterPro" id="IPR036217">
    <property type="entry name" value="MethylDNA_cys_MeTrfase_DNAb"/>
</dbReference>
<dbReference type="GO" id="GO:0003824">
    <property type="term" value="F:catalytic activity"/>
    <property type="evidence" value="ECO:0007669"/>
    <property type="project" value="InterPro"/>
</dbReference>
<evidence type="ECO:0000259" key="2">
    <source>
        <dbReference type="Pfam" id="PF01035"/>
    </source>
</evidence>
<evidence type="ECO:0000256" key="1">
    <source>
        <dbReference type="ARBA" id="ARBA00022763"/>
    </source>
</evidence>
<dbReference type="Pfam" id="PF01035">
    <property type="entry name" value="DNA_binding_1"/>
    <property type="match status" value="1"/>
</dbReference>
<gene>
    <name evidence="3" type="ORF">NS359_01570</name>
</gene>
<dbReference type="SUPFAM" id="SSF46767">
    <property type="entry name" value="Methylated DNA-protein cysteine methyltransferase, C-terminal domain"/>
    <property type="match status" value="1"/>
</dbReference>
<dbReference type="OrthoDB" id="9132167at2"/>
<keyword evidence="3" id="KW-0238">DNA-binding</keyword>
<reference evidence="3 4" key="1">
    <citation type="journal article" date="2016" name="Front. Microbiol.">
        <title>Genomic Resource of Rice Seed Associated Bacteria.</title>
        <authorList>
            <person name="Midha S."/>
            <person name="Bansal K."/>
            <person name="Sharma S."/>
            <person name="Kumar N."/>
            <person name="Patil P.P."/>
            <person name="Chaudhry V."/>
            <person name="Patil P.B."/>
        </authorList>
    </citation>
    <scope>NUCLEOTIDE SEQUENCE [LARGE SCALE GENOMIC DNA]</scope>
    <source>
        <strain evidence="3 4">NS359</strain>
    </source>
</reference>
<dbReference type="InterPro" id="IPR052520">
    <property type="entry name" value="ATL_DNA_repair"/>
</dbReference>
<dbReference type="CDD" id="cd06445">
    <property type="entry name" value="ATase"/>
    <property type="match status" value="1"/>
</dbReference>
<dbReference type="InterPro" id="IPR036388">
    <property type="entry name" value="WH-like_DNA-bd_sf"/>
</dbReference>